<keyword evidence="2" id="KW-1185">Reference proteome</keyword>
<name>A2GEC3_TRIV3</name>
<accession>A2GEC3</accession>
<dbReference type="Proteomes" id="UP000001542">
    <property type="component" value="Unassembled WGS sequence"/>
</dbReference>
<sequence length="50" mass="5769">MNYLVENNVKVVPNPIYSPDIAPSDFYLFGTLKRELKDANSRVQMILKIL</sequence>
<evidence type="ECO:0000313" key="1">
    <source>
        <dbReference type="EMBL" id="EAX84492.1"/>
    </source>
</evidence>
<dbReference type="InParanoid" id="A2GEC3"/>
<dbReference type="VEuPathDB" id="TrichDB:TVAG_514440"/>
<dbReference type="OrthoDB" id="10042427at2759"/>
<organism evidence="1 2">
    <name type="scientific">Trichomonas vaginalis (strain ATCC PRA-98 / G3)</name>
    <dbReference type="NCBI Taxonomy" id="412133"/>
    <lineage>
        <taxon>Eukaryota</taxon>
        <taxon>Metamonada</taxon>
        <taxon>Parabasalia</taxon>
        <taxon>Trichomonadida</taxon>
        <taxon>Trichomonadidae</taxon>
        <taxon>Trichomonas</taxon>
    </lineage>
</organism>
<proteinExistence type="predicted"/>
<protein>
    <submittedName>
        <fullName evidence="1">Mar1 putative transposase, putative</fullName>
    </submittedName>
</protein>
<dbReference type="AlphaFoldDB" id="A2GEC3"/>
<evidence type="ECO:0000313" key="2">
    <source>
        <dbReference type="Proteomes" id="UP000001542"/>
    </source>
</evidence>
<reference evidence="1" key="1">
    <citation type="submission" date="2006-10" db="EMBL/GenBank/DDBJ databases">
        <authorList>
            <person name="Amadeo P."/>
            <person name="Zhao Q."/>
            <person name="Wortman J."/>
            <person name="Fraser-Liggett C."/>
            <person name="Carlton J."/>
        </authorList>
    </citation>
    <scope>NUCLEOTIDE SEQUENCE</scope>
    <source>
        <strain evidence="1">G3</strain>
    </source>
</reference>
<dbReference type="EMBL" id="DS115329">
    <property type="protein sequence ID" value="EAX84492.1"/>
    <property type="molecule type" value="Genomic_DNA"/>
</dbReference>
<reference evidence="1" key="2">
    <citation type="journal article" date="2007" name="Science">
        <title>Draft genome sequence of the sexually transmitted pathogen Trichomonas vaginalis.</title>
        <authorList>
            <person name="Carlton J.M."/>
            <person name="Hirt R.P."/>
            <person name="Silva J.C."/>
            <person name="Delcher A.L."/>
            <person name="Schatz M."/>
            <person name="Zhao Q."/>
            <person name="Wortman J.R."/>
            <person name="Bidwell S.L."/>
            <person name="Alsmark U.C.M."/>
            <person name="Besteiro S."/>
            <person name="Sicheritz-Ponten T."/>
            <person name="Noel C.J."/>
            <person name="Dacks J.B."/>
            <person name="Foster P.G."/>
            <person name="Simillion C."/>
            <person name="Van de Peer Y."/>
            <person name="Miranda-Saavedra D."/>
            <person name="Barton G.J."/>
            <person name="Westrop G.D."/>
            <person name="Mueller S."/>
            <person name="Dessi D."/>
            <person name="Fiori P.L."/>
            <person name="Ren Q."/>
            <person name="Paulsen I."/>
            <person name="Zhang H."/>
            <person name="Bastida-Corcuera F.D."/>
            <person name="Simoes-Barbosa A."/>
            <person name="Brown M.T."/>
            <person name="Hayes R.D."/>
            <person name="Mukherjee M."/>
            <person name="Okumura C.Y."/>
            <person name="Schneider R."/>
            <person name="Smith A.J."/>
            <person name="Vanacova S."/>
            <person name="Villalvazo M."/>
            <person name="Haas B.J."/>
            <person name="Pertea M."/>
            <person name="Feldblyum T.V."/>
            <person name="Utterback T.R."/>
            <person name="Shu C.L."/>
            <person name="Osoegawa K."/>
            <person name="de Jong P.J."/>
            <person name="Hrdy I."/>
            <person name="Horvathova L."/>
            <person name="Zubacova Z."/>
            <person name="Dolezal P."/>
            <person name="Malik S.B."/>
            <person name="Logsdon J.M. Jr."/>
            <person name="Henze K."/>
            <person name="Gupta A."/>
            <person name="Wang C.C."/>
            <person name="Dunne R.L."/>
            <person name="Upcroft J.A."/>
            <person name="Upcroft P."/>
            <person name="White O."/>
            <person name="Salzberg S.L."/>
            <person name="Tang P."/>
            <person name="Chiu C.-H."/>
            <person name="Lee Y.-S."/>
            <person name="Embley T.M."/>
            <person name="Coombs G.H."/>
            <person name="Mottram J.C."/>
            <person name="Tachezy J."/>
            <person name="Fraser-Liggett C.M."/>
            <person name="Johnson P.J."/>
        </authorList>
    </citation>
    <scope>NUCLEOTIDE SEQUENCE [LARGE SCALE GENOMIC DNA]</scope>
    <source>
        <strain evidence="1">G3</strain>
    </source>
</reference>
<dbReference type="SMR" id="A2GEC3"/>
<gene>
    <name evidence="1" type="ORF">TVAG_514440</name>
</gene>
<dbReference type="GO" id="GO:0003676">
    <property type="term" value="F:nucleic acid binding"/>
    <property type="evidence" value="ECO:0007669"/>
    <property type="project" value="InterPro"/>
</dbReference>
<dbReference type="Gene3D" id="3.30.420.10">
    <property type="entry name" value="Ribonuclease H-like superfamily/Ribonuclease H"/>
    <property type="match status" value="1"/>
</dbReference>
<dbReference type="InterPro" id="IPR036397">
    <property type="entry name" value="RNaseH_sf"/>
</dbReference>